<evidence type="ECO:0000313" key="8">
    <source>
        <dbReference type="Proteomes" id="UP000572635"/>
    </source>
</evidence>
<evidence type="ECO:0000313" key="7">
    <source>
        <dbReference type="EMBL" id="MBB5430368.1"/>
    </source>
</evidence>
<dbReference type="InterPro" id="IPR051914">
    <property type="entry name" value="FAD-linked_OxidoTrans_Type4"/>
</dbReference>
<dbReference type="AlphaFoldDB" id="A0A7W8QII2"/>
<protein>
    <submittedName>
        <fullName evidence="7">Glycolate oxidase</fullName>
        <ecNumber evidence="7">1.1.3.15</ecNumber>
    </submittedName>
</protein>
<evidence type="ECO:0000256" key="1">
    <source>
        <dbReference type="ARBA" id="ARBA00001974"/>
    </source>
</evidence>
<keyword evidence="5 7" id="KW-0560">Oxidoreductase</keyword>
<keyword evidence="3" id="KW-0285">Flavoprotein</keyword>
<dbReference type="SUPFAM" id="SSF55103">
    <property type="entry name" value="FAD-linked oxidases, C-terminal domain"/>
    <property type="match status" value="1"/>
</dbReference>
<keyword evidence="4" id="KW-0274">FAD</keyword>
<dbReference type="InterPro" id="IPR016166">
    <property type="entry name" value="FAD-bd_PCMH"/>
</dbReference>
<organism evidence="7 8">
    <name type="scientific">Nocardiopsis composta</name>
    <dbReference type="NCBI Taxonomy" id="157465"/>
    <lineage>
        <taxon>Bacteria</taxon>
        <taxon>Bacillati</taxon>
        <taxon>Actinomycetota</taxon>
        <taxon>Actinomycetes</taxon>
        <taxon>Streptosporangiales</taxon>
        <taxon>Nocardiopsidaceae</taxon>
        <taxon>Nocardiopsis</taxon>
    </lineage>
</organism>
<reference evidence="7 8" key="1">
    <citation type="submission" date="2020-08" db="EMBL/GenBank/DDBJ databases">
        <title>Sequencing the genomes of 1000 actinobacteria strains.</title>
        <authorList>
            <person name="Klenk H.-P."/>
        </authorList>
    </citation>
    <scope>NUCLEOTIDE SEQUENCE [LARGE SCALE GENOMIC DNA]</scope>
    <source>
        <strain evidence="7 8">DSM 44551</strain>
    </source>
</reference>
<dbReference type="EMBL" id="JACHDB010000001">
    <property type="protein sequence ID" value="MBB5430368.1"/>
    <property type="molecule type" value="Genomic_DNA"/>
</dbReference>
<dbReference type="EC" id="1.1.3.15" evidence="7"/>
<dbReference type="FunFam" id="3.30.70.2740:FF:000001">
    <property type="entry name" value="D-lactate dehydrogenase mitochondrial"/>
    <property type="match status" value="1"/>
</dbReference>
<dbReference type="Proteomes" id="UP000572635">
    <property type="component" value="Unassembled WGS sequence"/>
</dbReference>
<keyword evidence="8" id="KW-1185">Reference proteome</keyword>
<dbReference type="Pfam" id="PF01565">
    <property type="entry name" value="FAD_binding_4"/>
    <property type="match status" value="1"/>
</dbReference>
<dbReference type="GO" id="GO:0003973">
    <property type="term" value="F:(S)-2-hydroxy-acid oxidase activity"/>
    <property type="evidence" value="ECO:0007669"/>
    <property type="project" value="UniProtKB-EC"/>
</dbReference>
<gene>
    <name evidence="7" type="ORF">HDA36_000452</name>
</gene>
<dbReference type="InterPro" id="IPR016169">
    <property type="entry name" value="FAD-bd_PCMH_sub2"/>
</dbReference>
<dbReference type="Gene3D" id="3.30.465.10">
    <property type="match status" value="1"/>
</dbReference>
<dbReference type="InterPro" id="IPR004113">
    <property type="entry name" value="FAD-bd_oxidored_4_C"/>
</dbReference>
<feature type="domain" description="FAD-binding PCMH-type" evidence="6">
    <location>
        <begin position="36"/>
        <end position="215"/>
    </location>
</feature>
<dbReference type="PANTHER" id="PTHR42934:SF2">
    <property type="entry name" value="GLYCOLATE OXIDASE SUBUNIT GLCD"/>
    <property type="match status" value="1"/>
</dbReference>
<evidence type="ECO:0000256" key="4">
    <source>
        <dbReference type="ARBA" id="ARBA00022827"/>
    </source>
</evidence>
<evidence type="ECO:0000259" key="6">
    <source>
        <dbReference type="PROSITE" id="PS51387"/>
    </source>
</evidence>
<dbReference type="SUPFAM" id="SSF56176">
    <property type="entry name" value="FAD-binding/transporter-associated domain-like"/>
    <property type="match status" value="1"/>
</dbReference>
<dbReference type="InterPro" id="IPR016171">
    <property type="entry name" value="Vanillyl_alc_oxidase_C-sub2"/>
</dbReference>
<evidence type="ECO:0000256" key="2">
    <source>
        <dbReference type="ARBA" id="ARBA00008000"/>
    </source>
</evidence>
<evidence type="ECO:0000256" key="3">
    <source>
        <dbReference type="ARBA" id="ARBA00022630"/>
    </source>
</evidence>
<dbReference type="InterPro" id="IPR006094">
    <property type="entry name" value="Oxid_FAD_bind_N"/>
</dbReference>
<dbReference type="FunFam" id="1.10.45.10:FF:000001">
    <property type="entry name" value="D-lactate dehydrogenase mitochondrial"/>
    <property type="match status" value="1"/>
</dbReference>
<comment type="similarity">
    <text evidence="2">Belongs to the FAD-binding oxidoreductase/transferase type 4 family.</text>
</comment>
<evidence type="ECO:0000256" key="5">
    <source>
        <dbReference type="ARBA" id="ARBA00023002"/>
    </source>
</evidence>
<dbReference type="Gene3D" id="3.30.70.2740">
    <property type="match status" value="1"/>
</dbReference>
<dbReference type="Gene3D" id="1.10.45.10">
    <property type="entry name" value="Vanillyl-alcohol Oxidase, Chain A, domain 4"/>
    <property type="match status" value="1"/>
</dbReference>
<dbReference type="Pfam" id="PF02913">
    <property type="entry name" value="FAD-oxidase_C"/>
    <property type="match status" value="1"/>
</dbReference>
<comment type="caution">
    <text evidence="7">The sequence shown here is derived from an EMBL/GenBank/DDBJ whole genome shotgun (WGS) entry which is preliminary data.</text>
</comment>
<accession>A0A7W8QII2</accession>
<dbReference type="RefSeq" id="WP_184388201.1">
    <property type="nucleotide sequence ID" value="NZ_BAAAJD010000056.1"/>
</dbReference>
<sequence>MPGVAAQLVAALGTEQVTTDPAVTTGYAHDEAEWAPSGTPAALVRPRDTADVATTARICAETGTPLVGRGAGTGLSGAANAADGWVVVSFERMNRILAIDTAQQTATVQPGLINDHLRAAAAEHGLWYPPDPASSPWSTIGGNVNTNAGGLCCVKYGVTRDYVLGLQAVTADATTVRLGRTTAKGVTGYDLCGLMVGSEGTLGLITEITLRLVPARTGTEHTIVGYFDTLTDAGRAVAAISADGIIPSALELIDRFCLQAVDDWKNMGLAAEGDVLLLARTDTPDPTGSHQADRIQHHFETAGAGYAVRSTDPQEAEALFQARRLAYPALERLGPLLTEDVCVPRALVPDMLQRIEAAAKRHDTRIGNIAHAGDGNLHPLFIVPAGDTAAKHRAQQAFEDIVDDALALGGTVTGEHGVGLLKKRGAAAELGPDVLAMHRAVKTALDPAGILNPGKVF</sequence>
<dbReference type="PROSITE" id="PS51387">
    <property type="entry name" value="FAD_PCMH"/>
    <property type="match status" value="1"/>
</dbReference>
<dbReference type="PANTHER" id="PTHR42934">
    <property type="entry name" value="GLYCOLATE OXIDASE SUBUNIT GLCD"/>
    <property type="match status" value="1"/>
</dbReference>
<dbReference type="GO" id="GO:0071949">
    <property type="term" value="F:FAD binding"/>
    <property type="evidence" value="ECO:0007669"/>
    <property type="project" value="InterPro"/>
</dbReference>
<name>A0A7W8QII2_9ACTN</name>
<dbReference type="InterPro" id="IPR016164">
    <property type="entry name" value="FAD-linked_Oxase-like_C"/>
</dbReference>
<proteinExistence type="inferred from homology"/>
<dbReference type="InterPro" id="IPR036318">
    <property type="entry name" value="FAD-bd_PCMH-like_sf"/>
</dbReference>
<comment type="cofactor">
    <cofactor evidence="1">
        <name>FAD</name>
        <dbReference type="ChEBI" id="CHEBI:57692"/>
    </cofactor>
</comment>